<dbReference type="GO" id="GO:0005886">
    <property type="term" value="C:plasma membrane"/>
    <property type="evidence" value="ECO:0007669"/>
    <property type="project" value="UniProtKB-SubCell"/>
</dbReference>
<sequence>MNIYSLFMIAIALSLDAFGVALSIGLDNSVKRNNKILFSISFGFFQFLCTFIGAYSGFLFNTYITYLPQIIGGIIIAFVGMFMIKEGFEDKEEKFLLNFKMYFVLGISVSIDAAVIGFTMFNKISSNSIIFMDSIFIGIITLILSAVAFILSRYLKKITLVCKYADYIGGIILILFGIKMMFF</sequence>
<keyword evidence="1" id="KW-0406">Ion transport</keyword>
<dbReference type="HAMAP" id="MF_01521">
    <property type="entry name" value="MntP_pump"/>
    <property type="match status" value="1"/>
</dbReference>
<evidence type="ECO:0000313" key="3">
    <source>
        <dbReference type="Proteomes" id="UP000190951"/>
    </source>
</evidence>
<name>A0A1S8LQA3_9CLOT</name>
<feature type="transmembrane region" description="Helical" evidence="1">
    <location>
        <begin position="164"/>
        <end position="182"/>
    </location>
</feature>
<dbReference type="EMBL" id="CP096983">
    <property type="protein sequence ID" value="URZ10780.1"/>
    <property type="molecule type" value="Genomic_DNA"/>
</dbReference>
<evidence type="ECO:0000313" key="2">
    <source>
        <dbReference type="EMBL" id="URZ10780.1"/>
    </source>
</evidence>
<feature type="transmembrane region" description="Helical" evidence="1">
    <location>
        <begin position="36"/>
        <end position="60"/>
    </location>
</feature>
<comment type="function">
    <text evidence="1">Probably functions as a manganese efflux pump.</text>
</comment>
<dbReference type="InterPro" id="IPR022929">
    <property type="entry name" value="Put_MntP"/>
</dbReference>
<protein>
    <recommendedName>
        <fullName evidence="1">Putative manganese efflux pump MntP</fullName>
    </recommendedName>
</protein>
<dbReference type="AlphaFoldDB" id="A0A1S8LQA3"/>
<comment type="subcellular location">
    <subcellularLocation>
        <location evidence="1">Cell membrane</location>
        <topology evidence="1">Multi-pass membrane protein</topology>
    </subcellularLocation>
</comment>
<keyword evidence="3" id="KW-1185">Reference proteome</keyword>
<evidence type="ECO:0000256" key="1">
    <source>
        <dbReference type="HAMAP-Rule" id="MF_01521"/>
    </source>
</evidence>
<comment type="similarity">
    <text evidence="1">Belongs to the MntP (TC 9.B.29) family.</text>
</comment>
<dbReference type="KEGG" id="crw:CROST_014900"/>
<organism evidence="2 3">
    <name type="scientific">Clostridium felsineum</name>
    <dbReference type="NCBI Taxonomy" id="36839"/>
    <lineage>
        <taxon>Bacteria</taxon>
        <taxon>Bacillati</taxon>
        <taxon>Bacillota</taxon>
        <taxon>Clostridia</taxon>
        <taxon>Eubacteriales</taxon>
        <taxon>Clostridiaceae</taxon>
        <taxon>Clostridium</taxon>
    </lineage>
</organism>
<keyword evidence="1" id="KW-1003">Cell membrane</keyword>
<feature type="transmembrane region" description="Helical" evidence="1">
    <location>
        <begin position="66"/>
        <end position="84"/>
    </location>
</feature>
<keyword evidence="1" id="KW-0464">Manganese</keyword>
<keyword evidence="1" id="KW-1133">Transmembrane helix</keyword>
<feature type="transmembrane region" description="Helical" evidence="1">
    <location>
        <begin position="96"/>
        <end position="118"/>
    </location>
</feature>
<dbReference type="RefSeq" id="WP_077835751.1">
    <property type="nucleotide sequence ID" value="NZ_CP096983.1"/>
</dbReference>
<dbReference type="PANTHER" id="PTHR35529">
    <property type="entry name" value="MANGANESE EFFLUX PUMP MNTP-RELATED"/>
    <property type="match status" value="1"/>
</dbReference>
<dbReference type="Pfam" id="PF02659">
    <property type="entry name" value="Mntp"/>
    <property type="match status" value="1"/>
</dbReference>
<feature type="transmembrane region" description="Helical" evidence="1">
    <location>
        <begin position="6"/>
        <end position="24"/>
    </location>
</feature>
<dbReference type="Proteomes" id="UP000190951">
    <property type="component" value="Chromosome"/>
</dbReference>
<keyword evidence="1" id="KW-0472">Membrane</keyword>
<gene>
    <name evidence="1 2" type="primary">mntP</name>
    <name evidence="2" type="ORF">CROST_014900</name>
</gene>
<reference evidence="2 3" key="1">
    <citation type="submission" date="2022-04" db="EMBL/GenBank/DDBJ databases">
        <title>Genome sequence of C. roseum typestrain.</title>
        <authorList>
            <person name="Poehlein A."/>
            <person name="Schoch T."/>
            <person name="Duerre P."/>
            <person name="Daniel R."/>
        </authorList>
    </citation>
    <scope>NUCLEOTIDE SEQUENCE [LARGE SCALE GENOMIC DNA]</scope>
    <source>
        <strain evidence="2 3">DSM 7320</strain>
    </source>
</reference>
<dbReference type="GO" id="GO:0005384">
    <property type="term" value="F:manganese ion transmembrane transporter activity"/>
    <property type="evidence" value="ECO:0007669"/>
    <property type="project" value="UniProtKB-UniRule"/>
</dbReference>
<dbReference type="InterPro" id="IPR003810">
    <property type="entry name" value="Mntp/YtaF"/>
</dbReference>
<dbReference type="PANTHER" id="PTHR35529:SF1">
    <property type="entry name" value="MANGANESE EFFLUX PUMP MNTP-RELATED"/>
    <property type="match status" value="1"/>
</dbReference>
<dbReference type="STRING" id="84029.CROST_42520"/>
<keyword evidence="1" id="KW-0812">Transmembrane</keyword>
<accession>A0A1S8LQA3</accession>
<feature type="transmembrane region" description="Helical" evidence="1">
    <location>
        <begin position="130"/>
        <end position="152"/>
    </location>
</feature>
<proteinExistence type="inferred from homology"/>
<keyword evidence="1" id="KW-0813">Transport</keyword>